<dbReference type="InterPro" id="IPR029034">
    <property type="entry name" value="Cystine-knot_cytokine"/>
</dbReference>
<accession>A0A3Q3WX57</accession>
<dbReference type="Gene3D" id="2.10.90.10">
    <property type="entry name" value="Cystine-knot cytokines"/>
    <property type="match status" value="1"/>
</dbReference>
<keyword evidence="6" id="KW-1185">Reference proteome</keyword>
<reference evidence="5" key="2">
    <citation type="submission" date="2025-09" db="UniProtKB">
        <authorList>
            <consortium name="Ensembl"/>
        </authorList>
    </citation>
    <scope>IDENTIFICATION</scope>
</reference>
<dbReference type="SUPFAM" id="SSF57501">
    <property type="entry name" value="Cystine-knot cytokines"/>
    <property type="match status" value="1"/>
</dbReference>
<dbReference type="GO" id="GO:0005125">
    <property type="term" value="F:cytokine activity"/>
    <property type="evidence" value="ECO:0007669"/>
    <property type="project" value="InterPro"/>
</dbReference>
<comment type="subcellular location">
    <subcellularLocation>
        <location evidence="1">Secreted</location>
    </subcellularLocation>
</comment>
<reference evidence="5" key="1">
    <citation type="submission" date="2025-08" db="UniProtKB">
        <authorList>
            <consortium name="Ensembl"/>
        </authorList>
    </citation>
    <scope>IDENTIFICATION</scope>
</reference>
<dbReference type="InterPro" id="IPR010345">
    <property type="entry name" value="IL-17_fam"/>
</dbReference>
<evidence type="ECO:0000256" key="4">
    <source>
        <dbReference type="ARBA" id="ARBA00022729"/>
    </source>
</evidence>
<dbReference type="Ensembl" id="ENSMMOT00000020364.1">
    <property type="protein sequence ID" value="ENSMMOP00000020030.1"/>
    <property type="gene ID" value="ENSMMOG00000015214.1"/>
</dbReference>
<dbReference type="Pfam" id="PF06083">
    <property type="entry name" value="IL17"/>
    <property type="match status" value="1"/>
</dbReference>
<dbReference type="STRING" id="94237.ENSMMOP00000020030"/>
<organism evidence="5 6">
    <name type="scientific">Mola mola</name>
    <name type="common">Ocean sunfish</name>
    <name type="synonym">Tetraodon mola</name>
    <dbReference type="NCBI Taxonomy" id="94237"/>
    <lineage>
        <taxon>Eukaryota</taxon>
        <taxon>Metazoa</taxon>
        <taxon>Chordata</taxon>
        <taxon>Craniata</taxon>
        <taxon>Vertebrata</taxon>
        <taxon>Euteleostomi</taxon>
        <taxon>Actinopterygii</taxon>
        <taxon>Neopterygii</taxon>
        <taxon>Teleostei</taxon>
        <taxon>Neoteleostei</taxon>
        <taxon>Acanthomorphata</taxon>
        <taxon>Eupercaria</taxon>
        <taxon>Tetraodontiformes</taxon>
        <taxon>Molidae</taxon>
        <taxon>Mola</taxon>
    </lineage>
</organism>
<evidence type="ECO:0000256" key="1">
    <source>
        <dbReference type="ARBA" id="ARBA00004613"/>
    </source>
</evidence>
<protein>
    <submittedName>
        <fullName evidence="5">Uncharacterized protein</fullName>
    </submittedName>
</protein>
<proteinExistence type="inferred from homology"/>
<name>A0A3Q3WX57_MOLML</name>
<sequence length="104" mass="11544">ALKLSICSCRSDRSASSITHMSLLPWTYFLSRKSFVTSLLPQRISHAQCLTSGCLSLPGGENDISHLQHLMLVKYEVQRQKNKGGREVDTVSCTCVRPTVIPQP</sequence>
<evidence type="ECO:0000256" key="3">
    <source>
        <dbReference type="ARBA" id="ARBA00022525"/>
    </source>
</evidence>
<evidence type="ECO:0000256" key="2">
    <source>
        <dbReference type="ARBA" id="ARBA00007236"/>
    </source>
</evidence>
<dbReference type="Proteomes" id="UP000261620">
    <property type="component" value="Unplaced"/>
</dbReference>
<evidence type="ECO:0000313" key="5">
    <source>
        <dbReference type="Ensembl" id="ENSMMOP00000020030.1"/>
    </source>
</evidence>
<keyword evidence="3" id="KW-0964">Secreted</keyword>
<dbReference type="GO" id="GO:0005576">
    <property type="term" value="C:extracellular region"/>
    <property type="evidence" value="ECO:0007669"/>
    <property type="project" value="UniProtKB-SubCell"/>
</dbReference>
<dbReference type="AlphaFoldDB" id="A0A3Q3WX57"/>
<comment type="similarity">
    <text evidence="2">Belongs to the IL-17 family.</text>
</comment>
<evidence type="ECO:0000313" key="6">
    <source>
        <dbReference type="Proteomes" id="UP000261620"/>
    </source>
</evidence>
<keyword evidence="4" id="KW-0732">Signal</keyword>